<dbReference type="Proteomes" id="UP000792457">
    <property type="component" value="Unassembled WGS sequence"/>
</dbReference>
<evidence type="ECO:0000256" key="9">
    <source>
        <dbReference type="ARBA" id="ARBA00022837"/>
    </source>
</evidence>
<evidence type="ECO:0000256" key="15">
    <source>
        <dbReference type="ARBA" id="ARBA00023303"/>
    </source>
</evidence>
<reference evidence="18" key="2">
    <citation type="submission" date="2017-10" db="EMBL/GenBank/DDBJ databases">
        <title>Ladona fulva Genome sequencing and assembly.</title>
        <authorList>
            <person name="Murali S."/>
            <person name="Richards S."/>
            <person name="Bandaranaike D."/>
            <person name="Bellair M."/>
            <person name="Blankenburg K."/>
            <person name="Chao H."/>
            <person name="Dinh H."/>
            <person name="Doddapaneni H."/>
            <person name="Dugan-Rocha S."/>
            <person name="Elkadiri S."/>
            <person name="Gnanaolivu R."/>
            <person name="Hernandez B."/>
            <person name="Skinner E."/>
            <person name="Javaid M."/>
            <person name="Lee S."/>
            <person name="Li M."/>
            <person name="Ming W."/>
            <person name="Munidasa M."/>
            <person name="Muniz J."/>
            <person name="Nguyen L."/>
            <person name="Hughes D."/>
            <person name="Osuji N."/>
            <person name="Pu L.-L."/>
            <person name="Puazo M."/>
            <person name="Qu C."/>
            <person name="Quiroz J."/>
            <person name="Raj R."/>
            <person name="Weissenberger G."/>
            <person name="Xin Y."/>
            <person name="Zou X."/>
            <person name="Han Y."/>
            <person name="Worley K."/>
            <person name="Muzny D."/>
            <person name="Gibbs R."/>
        </authorList>
    </citation>
    <scope>NUCLEOTIDE SEQUENCE</scope>
    <source>
        <strain evidence="18">Sampled in the wild</strain>
    </source>
</reference>
<keyword evidence="11" id="KW-1133">Transmembrane helix</keyword>
<keyword evidence="7" id="KW-0812">Transmembrane</keyword>
<sequence>MEAAEQAALAHKFDRHSSLNYINSRRLSDLFLGMGRTGGQGDGPGVSSDGEGEGAARGPGVDEGDIDLMMDPHFGYLPVNTNFSCVLLPSGIHDRAAEVRNAIKWSEYLDQVFIGNYELDPTLTWQFFGSAHGFLRRYPASKWPTGGSSGGDEDFRTAPWYLSAATSPKDLVILVDGSGSMSGSRRDLARATASAILDTLGPDDFVNILRFADTTESIVPCFKDMLVQGNRANIRELRNALDNVKPENIANFSSALITAFQLLHRYNRTGLGSQCNQAIMIITDGAPHSFREIFKEYNWPHMPVRVFTYLVGKDAVNAPDLNWMACANKGYFVQIGSNYEIREKVLQYVEVMARPMVMYQNDHPIQWSPVFADTKGGCLQSTGSGCPEYQLTTSVSTPIFDRRNYSVRVANLLGVVGVDVPIQQIKKLVPPYKLGVNGYSFIVDNNGNVLYHPDLRPLMRHEMIDQKEGETELNVKVHCDNMKRVTTRRQKYFYHPIEGTQFTLGIALPDGYGIYEVQGEEEIKHSPFNVTEYFKGSNWKVHPDWVYCEYNHESEHVFHSPEEQVLHFIARTRKPGWKWMSLRPRSPQQDKELGKYQCCNRLKNQY</sequence>
<dbReference type="CDD" id="cd01463">
    <property type="entry name" value="vWA_VGCC_like"/>
    <property type="match status" value="1"/>
</dbReference>
<keyword evidence="6" id="KW-0107">Calcium channel</keyword>
<dbReference type="InterPro" id="IPR051173">
    <property type="entry name" value="Ca_channel_alpha-2/delta"/>
</dbReference>
<dbReference type="Gene3D" id="3.30.450.20">
    <property type="entry name" value="PAS domain"/>
    <property type="match status" value="1"/>
</dbReference>
<evidence type="ECO:0000256" key="8">
    <source>
        <dbReference type="ARBA" id="ARBA00022729"/>
    </source>
</evidence>
<evidence type="ECO:0000256" key="7">
    <source>
        <dbReference type="ARBA" id="ARBA00022692"/>
    </source>
</evidence>
<dbReference type="SUPFAM" id="SSF53300">
    <property type="entry name" value="vWA-like"/>
    <property type="match status" value="1"/>
</dbReference>
<keyword evidence="8" id="KW-0732">Signal</keyword>
<dbReference type="OrthoDB" id="10054666at2759"/>
<evidence type="ECO:0000259" key="17">
    <source>
        <dbReference type="PROSITE" id="PS50234"/>
    </source>
</evidence>
<keyword evidence="4" id="KW-1003">Cell membrane</keyword>
<evidence type="ECO:0000256" key="10">
    <source>
        <dbReference type="ARBA" id="ARBA00022882"/>
    </source>
</evidence>
<evidence type="ECO:0000256" key="3">
    <source>
        <dbReference type="ARBA" id="ARBA00022448"/>
    </source>
</evidence>
<dbReference type="CDD" id="cd12912">
    <property type="entry name" value="PDC2_MCP_like"/>
    <property type="match status" value="1"/>
</dbReference>
<dbReference type="GO" id="GO:0005891">
    <property type="term" value="C:voltage-gated calcium channel complex"/>
    <property type="evidence" value="ECO:0007669"/>
    <property type="project" value="TreeGrafter"/>
</dbReference>
<evidence type="ECO:0000256" key="4">
    <source>
        <dbReference type="ARBA" id="ARBA00022475"/>
    </source>
</evidence>
<comment type="caution">
    <text evidence="18">The sequence shown here is derived from an EMBL/GenBank/DDBJ whole genome shotgun (WGS) entry which is preliminary data.</text>
</comment>
<dbReference type="Pfam" id="PF13519">
    <property type="entry name" value="VWA_2"/>
    <property type="match status" value="1"/>
</dbReference>
<reference evidence="18" key="1">
    <citation type="submission" date="2013-04" db="EMBL/GenBank/DDBJ databases">
        <authorList>
            <person name="Qu J."/>
            <person name="Murali S.C."/>
            <person name="Bandaranaike D."/>
            <person name="Bellair M."/>
            <person name="Blankenburg K."/>
            <person name="Chao H."/>
            <person name="Dinh H."/>
            <person name="Doddapaneni H."/>
            <person name="Downs B."/>
            <person name="Dugan-Rocha S."/>
            <person name="Elkadiri S."/>
            <person name="Gnanaolivu R.D."/>
            <person name="Hernandez B."/>
            <person name="Javaid M."/>
            <person name="Jayaseelan J.C."/>
            <person name="Lee S."/>
            <person name="Li M."/>
            <person name="Ming W."/>
            <person name="Munidasa M."/>
            <person name="Muniz J."/>
            <person name="Nguyen L."/>
            <person name="Ongeri F."/>
            <person name="Osuji N."/>
            <person name="Pu L.-L."/>
            <person name="Puazo M."/>
            <person name="Qu C."/>
            <person name="Quiroz J."/>
            <person name="Raj R."/>
            <person name="Weissenberger G."/>
            <person name="Xin Y."/>
            <person name="Zou X."/>
            <person name="Han Y."/>
            <person name="Richards S."/>
            <person name="Worley K."/>
            <person name="Muzny D."/>
            <person name="Gibbs R."/>
        </authorList>
    </citation>
    <scope>NUCLEOTIDE SEQUENCE</scope>
    <source>
        <strain evidence="18">Sampled in the wild</strain>
    </source>
</reference>
<keyword evidence="15" id="KW-0407">Ion channel</keyword>
<evidence type="ECO:0000256" key="6">
    <source>
        <dbReference type="ARBA" id="ARBA00022673"/>
    </source>
</evidence>
<accession>A0A8K0KI25</accession>
<evidence type="ECO:0000256" key="2">
    <source>
        <dbReference type="ARBA" id="ARBA00004651"/>
    </source>
</evidence>
<keyword evidence="3" id="KW-0813">Transport</keyword>
<evidence type="ECO:0000313" key="19">
    <source>
        <dbReference type="Proteomes" id="UP000792457"/>
    </source>
</evidence>
<keyword evidence="12" id="KW-0406">Ion transport</keyword>
<dbReference type="GO" id="GO:0005245">
    <property type="term" value="F:voltage-gated calcium channel activity"/>
    <property type="evidence" value="ECO:0007669"/>
    <property type="project" value="TreeGrafter"/>
</dbReference>
<keyword evidence="10" id="KW-0851">Voltage-gated channel</keyword>
<evidence type="ECO:0000256" key="12">
    <source>
        <dbReference type="ARBA" id="ARBA00023065"/>
    </source>
</evidence>
<evidence type="ECO:0000256" key="13">
    <source>
        <dbReference type="ARBA" id="ARBA00023136"/>
    </source>
</evidence>
<dbReference type="AlphaFoldDB" id="A0A8K0KI25"/>
<organism evidence="18 19">
    <name type="scientific">Ladona fulva</name>
    <name type="common">Scarce chaser dragonfly</name>
    <name type="synonym">Libellula fulva</name>
    <dbReference type="NCBI Taxonomy" id="123851"/>
    <lineage>
        <taxon>Eukaryota</taxon>
        <taxon>Metazoa</taxon>
        <taxon>Ecdysozoa</taxon>
        <taxon>Arthropoda</taxon>
        <taxon>Hexapoda</taxon>
        <taxon>Insecta</taxon>
        <taxon>Pterygota</taxon>
        <taxon>Palaeoptera</taxon>
        <taxon>Odonata</taxon>
        <taxon>Epiprocta</taxon>
        <taxon>Anisoptera</taxon>
        <taxon>Libelluloidea</taxon>
        <taxon>Libellulidae</taxon>
        <taxon>Ladona</taxon>
    </lineage>
</organism>
<evidence type="ECO:0000256" key="1">
    <source>
        <dbReference type="ARBA" id="ARBA00004479"/>
    </source>
</evidence>
<protein>
    <recommendedName>
        <fullName evidence="17">VWFA domain-containing protein</fullName>
    </recommendedName>
</protein>
<keyword evidence="14" id="KW-0325">Glycoprotein</keyword>
<dbReference type="InterPro" id="IPR033479">
    <property type="entry name" value="dCache_1"/>
</dbReference>
<dbReference type="PANTHER" id="PTHR10166">
    <property type="entry name" value="VOLTAGE-DEPENDENT CALCIUM CHANNEL SUBUNIT ALPHA-2/DELTA-RELATED"/>
    <property type="match status" value="1"/>
</dbReference>
<feature type="domain" description="VWFA" evidence="17">
    <location>
        <begin position="170"/>
        <end position="349"/>
    </location>
</feature>
<dbReference type="FunFam" id="3.40.50.410:FF:000007">
    <property type="entry name" value="Calcium voltage-gated channel auxiliary subunit alpha2delta 3"/>
    <property type="match status" value="1"/>
</dbReference>
<dbReference type="Pfam" id="PF08399">
    <property type="entry name" value="VWA_N"/>
    <property type="match status" value="1"/>
</dbReference>
<dbReference type="Gene3D" id="3.40.50.410">
    <property type="entry name" value="von Willebrand factor, type A domain"/>
    <property type="match status" value="1"/>
</dbReference>
<keyword evidence="19" id="KW-1185">Reference proteome</keyword>
<dbReference type="InterPro" id="IPR013608">
    <property type="entry name" value="VWA_N"/>
</dbReference>
<proteinExistence type="predicted"/>
<dbReference type="EMBL" id="KZ308929">
    <property type="protein sequence ID" value="KAG8235606.1"/>
    <property type="molecule type" value="Genomic_DNA"/>
</dbReference>
<gene>
    <name evidence="18" type="ORF">J437_LFUL014650</name>
</gene>
<evidence type="ECO:0000256" key="14">
    <source>
        <dbReference type="ARBA" id="ARBA00023180"/>
    </source>
</evidence>
<keyword evidence="13" id="KW-0472">Membrane</keyword>
<evidence type="ECO:0000256" key="5">
    <source>
        <dbReference type="ARBA" id="ARBA00022568"/>
    </source>
</evidence>
<keyword evidence="5" id="KW-0109">Calcium transport</keyword>
<feature type="region of interest" description="Disordered" evidence="16">
    <location>
        <begin position="38"/>
        <end position="62"/>
    </location>
</feature>
<dbReference type="InterPro" id="IPR036465">
    <property type="entry name" value="vWFA_dom_sf"/>
</dbReference>
<name>A0A8K0KI25_LADFU</name>
<dbReference type="Pfam" id="PF02743">
    <property type="entry name" value="dCache_1"/>
    <property type="match status" value="1"/>
</dbReference>
<dbReference type="InterPro" id="IPR002035">
    <property type="entry name" value="VWF_A"/>
</dbReference>
<dbReference type="SMART" id="SM00327">
    <property type="entry name" value="VWA"/>
    <property type="match status" value="1"/>
</dbReference>
<keyword evidence="9" id="KW-0106">Calcium</keyword>
<comment type="subcellular location">
    <subcellularLocation>
        <location evidence="2">Cell membrane</location>
        <topology evidence="2">Multi-pass membrane protein</topology>
    </subcellularLocation>
    <subcellularLocation>
        <location evidence="1">Membrane</location>
        <topology evidence="1">Single-pass type I membrane protein</topology>
    </subcellularLocation>
</comment>
<dbReference type="PROSITE" id="PS50234">
    <property type="entry name" value="VWFA"/>
    <property type="match status" value="1"/>
</dbReference>
<evidence type="ECO:0000313" key="18">
    <source>
        <dbReference type="EMBL" id="KAG8235606.1"/>
    </source>
</evidence>
<evidence type="ECO:0000256" key="11">
    <source>
        <dbReference type="ARBA" id="ARBA00022989"/>
    </source>
</evidence>
<evidence type="ECO:0000256" key="16">
    <source>
        <dbReference type="SAM" id="MobiDB-lite"/>
    </source>
</evidence>
<dbReference type="PANTHER" id="PTHR10166:SF37">
    <property type="entry name" value="STOLID, ISOFORM H"/>
    <property type="match status" value="1"/>
</dbReference>